<dbReference type="AlphaFoldDB" id="A0A8J7PJB3"/>
<protein>
    <submittedName>
        <fullName evidence="3">dCTP deaminase</fullName>
        <ecNumber evidence="3">3.5.4.13</ecNumber>
    </submittedName>
</protein>
<accession>A0A8J7PJB3</accession>
<comment type="caution">
    <text evidence="3">The sequence shown here is derived from an EMBL/GenBank/DDBJ whole genome shotgun (WGS) entry which is preliminary data.</text>
</comment>
<evidence type="ECO:0000313" key="3">
    <source>
        <dbReference type="EMBL" id="MBN8661428.1"/>
    </source>
</evidence>
<sequence length="189" mass="20986">MSILVDHEIRDEVAKGRLIIEPYEDRLIQPNSYDVRLADRFSWHEDSDEEIDPFKPETVTANVVECVQDSIVLNPYEFILGATLEALCLPDDIVGQLTGKSSLARLGVMVHVTAGFIDAGFSHPPAQITLEILNVGNRPVRLHAGMSIGQMVFTRTAPCELPYHKKPGAKYNGQQAAAHSKYYLNKAKV</sequence>
<name>A0A8J7PJB3_9BACT</name>
<evidence type="ECO:0000256" key="2">
    <source>
        <dbReference type="ARBA" id="ARBA00023080"/>
    </source>
</evidence>
<dbReference type="Pfam" id="PF22769">
    <property type="entry name" value="DCD"/>
    <property type="match status" value="1"/>
</dbReference>
<dbReference type="Proteomes" id="UP000664277">
    <property type="component" value="Unassembled WGS sequence"/>
</dbReference>
<dbReference type="InterPro" id="IPR011962">
    <property type="entry name" value="dCTP_deaminase"/>
</dbReference>
<dbReference type="CDD" id="cd07557">
    <property type="entry name" value="trimeric_dUTPase"/>
    <property type="match status" value="1"/>
</dbReference>
<dbReference type="PANTHER" id="PTHR42680">
    <property type="entry name" value="DCTP DEAMINASE"/>
    <property type="match status" value="1"/>
</dbReference>
<organism evidence="3 4">
    <name type="scientific">Candidatus Obscuribacter phosphatis</name>
    <dbReference type="NCBI Taxonomy" id="1906157"/>
    <lineage>
        <taxon>Bacteria</taxon>
        <taxon>Bacillati</taxon>
        <taxon>Candidatus Melainabacteria</taxon>
        <taxon>Candidatus Obscuribacterales</taxon>
        <taxon>Candidatus Obscuribacteraceae</taxon>
        <taxon>Candidatus Obscuribacter</taxon>
    </lineage>
</organism>
<dbReference type="InterPro" id="IPR033704">
    <property type="entry name" value="dUTPase_trimeric"/>
</dbReference>
<dbReference type="GO" id="GO:0015949">
    <property type="term" value="P:nucleobase-containing small molecule interconversion"/>
    <property type="evidence" value="ECO:0007669"/>
    <property type="project" value="TreeGrafter"/>
</dbReference>
<dbReference type="PANTHER" id="PTHR42680:SF3">
    <property type="entry name" value="DCTP DEAMINASE"/>
    <property type="match status" value="1"/>
</dbReference>
<dbReference type="EC" id="3.5.4.13" evidence="3"/>
<keyword evidence="2" id="KW-0546">Nucleotide metabolism</keyword>
<dbReference type="GO" id="GO:0006229">
    <property type="term" value="P:dUTP biosynthetic process"/>
    <property type="evidence" value="ECO:0007669"/>
    <property type="project" value="InterPro"/>
</dbReference>
<evidence type="ECO:0000313" key="4">
    <source>
        <dbReference type="Proteomes" id="UP000664277"/>
    </source>
</evidence>
<proteinExistence type="predicted"/>
<dbReference type="EMBL" id="JAFLCK010000020">
    <property type="protein sequence ID" value="MBN8661428.1"/>
    <property type="molecule type" value="Genomic_DNA"/>
</dbReference>
<dbReference type="Gene3D" id="2.70.40.10">
    <property type="match status" value="1"/>
</dbReference>
<gene>
    <name evidence="3" type="ORF">J0M35_13770</name>
</gene>
<dbReference type="SUPFAM" id="SSF51283">
    <property type="entry name" value="dUTPase-like"/>
    <property type="match status" value="1"/>
</dbReference>
<keyword evidence="1 3" id="KW-0378">Hydrolase</keyword>
<dbReference type="InterPro" id="IPR036157">
    <property type="entry name" value="dUTPase-like_sf"/>
</dbReference>
<reference evidence="3" key="1">
    <citation type="submission" date="2021-02" db="EMBL/GenBank/DDBJ databases">
        <title>Genome-Resolved Metagenomics of a Microbial Community Performing Photosynthetic Biological Nutrient Removal.</title>
        <authorList>
            <person name="Mcdaniel E.A."/>
        </authorList>
    </citation>
    <scope>NUCLEOTIDE SEQUENCE</scope>
    <source>
        <strain evidence="3">UWPOB_OBS1</strain>
    </source>
</reference>
<dbReference type="NCBIfam" id="TIGR02274">
    <property type="entry name" value="dCTP_deam"/>
    <property type="match status" value="1"/>
</dbReference>
<evidence type="ECO:0000256" key="1">
    <source>
        <dbReference type="ARBA" id="ARBA00022801"/>
    </source>
</evidence>
<dbReference type="GO" id="GO:0008829">
    <property type="term" value="F:dCTP deaminase activity"/>
    <property type="evidence" value="ECO:0007669"/>
    <property type="project" value="UniProtKB-EC"/>
</dbReference>